<dbReference type="GO" id="GO:0008168">
    <property type="term" value="F:methyltransferase activity"/>
    <property type="evidence" value="ECO:0007669"/>
    <property type="project" value="UniProtKB-KW"/>
</dbReference>
<proteinExistence type="predicted"/>
<dbReference type="InterPro" id="IPR029063">
    <property type="entry name" value="SAM-dependent_MTases_sf"/>
</dbReference>
<dbReference type="CDD" id="cd02440">
    <property type="entry name" value="AdoMet_MTases"/>
    <property type="match status" value="1"/>
</dbReference>
<dbReference type="Proteomes" id="UP000535543">
    <property type="component" value="Unassembled WGS sequence"/>
</dbReference>
<comment type="caution">
    <text evidence="3">The sequence shown here is derived from an EMBL/GenBank/DDBJ whole genome shotgun (WGS) entry which is preliminary data.</text>
</comment>
<keyword evidence="3" id="KW-0489">Methyltransferase</keyword>
<reference evidence="3 4" key="1">
    <citation type="submission" date="2019-05" db="EMBL/GenBank/DDBJ databases">
        <authorList>
            <person name="Lee S.D."/>
        </authorList>
    </citation>
    <scope>NUCLEOTIDE SEQUENCE [LARGE SCALE GENOMIC DNA]</scope>
    <source>
        <strain evidence="3 4">YC2-7</strain>
    </source>
</reference>
<evidence type="ECO:0000313" key="4">
    <source>
        <dbReference type="Proteomes" id="UP000535543"/>
    </source>
</evidence>
<name>A0A848KAX3_9NOCA</name>
<keyword evidence="4" id="KW-1185">Reference proteome</keyword>
<gene>
    <name evidence="3" type="ORF">FGL95_10605</name>
</gene>
<dbReference type="Pfam" id="PF13649">
    <property type="entry name" value="Methyltransf_25"/>
    <property type="match status" value="1"/>
</dbReference>
<keyword evidence="1 3" id="KW-0808">Transferase</keyword>
<dbReference type="Gene3D" id="3.40.50.150">
    <property type="entry name" value="Vaccinia Virus protein VP39"/>
    <property type="match status" value="1"/>
</dbReference>
<reference evidence="3 4" key="2">
    <citation type="submission" date="2020-06" db="EMBL/GenBank/DDBJ databases">
        <title>Antribacter stalactiti gen. nov., sp. nov., a new member of the family Nacardiaceae isolated from a cave.</title>
        <authorList>
            <person name="Kim I.S."/>
        </authorList>
    </citation>
    <scope>NUCLEOTIDE SEQUENCE [LARGE SCALE GENOMIC DNA]</scope>
    <source>
        <strain evidence="3 4">YC2-7</strain>
    </source>
</reference>
<dbReference type="RefSeq" id="WP_169586394.1">
    <property type="nucleotide sequence ID" value="NZ_VCQU01000003.1"/>
</dbReference>
<dbReference type="PANTHER" id="PTHR43861">
    <property type="entry name" value="TRANS-ACONITATE 2-METHYLTRANSFERASE-RELATED"/>
    <property type="match status" value="1"/>
</dbReference>
<dbReference type="EMBL" id="VCQU01000003">
    <property type="protein sequence ID" value="NMN95481.1"/>
    <property type="molecule type" value="Genomic_DNA"/>
</dbReference>
<evidence type="ECO:0000256" key="1">
    <source>
        <dbReference type="ARBA" id="ARBA00022679"/>
    </source>
</evidence>
<dbReference type="AlphaFoldDB" id="A0A848KAX3"/>
<evidence type="ECO:0000259" key="2">
    <source>
        <dbReference type="Pfam" id="PF13649"/>
    </source>
</evidence>
<protein>
    <submittedName>
        <fullName evidence="3">Methyltransferase domain-containing protein</fullName>
    </submittedName>
</protein>
<dbReference type="SUPFAM" id="SSF53335">
    <property type="entry name" value="S-adenosyl-L-methionine-dependent methyltransferases"/>
    <property type="match status" value="1"/>
</dbReference>
<dbReference type="GO" id="GO:0032259">
    <property type="term" value="P:methylation"/>
    <property type="evidence" value="ECO:0007669"/>
    <property type="project" value="UniProtKB-KW"/>
</dbReference>
<dbReference type="InterPro" id="IPR041698">
    <property type="entry name" value="Methyltransf_25"/>
</dbReference>
<organism evidence="3 4">
    <name type="scientific">Antrihabitans stalactiti</name>
    <dbReference type="NCBI Taxonomy" id="2584121"/>
    <lineage>
        <taxon>Bacteria</taxon>
        <taxon>Bacillati</taxon>
        <taxon>Actinomycetota</taxon>
        <taxon>Actinomycetes</taxon>
        <taxon>Mycobacteriales</taxon>
        <taxon>Nocardiaceae</taxon>
        <taxon>Antrihabitans</taxon>
    </lineage>
</organism>
<accession>A0A848KAX3</accession>
<feature type="domain" description="Methyltransferase" evidence="2">
    <location>
        <begin position="45"/>
        <end position="139"/>
    </location>
</feature>
<sequence length="282" mass="30496">MNHQHQHHDIDWAAMADALELEGAAFSPYVAQALDQLGQLTPQRILDIGSGPGVAACQLAEKFGDAEVIAVDGSSELLERAVKRAARLGVRVTTRQAEFPEGLKNLPAADLVWSAQVVHHVGDQLGALKDLAALLRPGGTLAIVEGGLPVRSLPRDIGFGKPGLQYRLDVATNERFDLMRAELPGSVAVVEDWPAMLRAAGLVDAHSRTFLVDHAAPLADGPRQFIRRTVERQRAGLAEFLDPDDLATLDRLLDPADPAGIDRRSDLFLLTAKTVHFARREG</sequence>
<evidence type="ECO:0000313" key="3">
    <source>
        <dbReference type="EMBL" id="NMN95481.1"/>
    </source>
</evidence>